<proteinExistence type="predicted"/>
<dbReference type="AlphaFoldDB" id="A0A1B7ME84"/>
<name>A0A1B7ME84_9AGAM</name>
<dbReference type="OrthoDB" id="10044727at2759"/>
<sequence length="74" mass="8806">IILTDISHRFAIRSRRFIDAYRKGLNGMQAAWAIKKYCDHITRREFQYRWHCGTFSHVKSQFELRDPGARGMCS</sequence>
<accession>A0A1B7ME84</accession>
<reference evidence="1 2" key="1">
    <citation type="submission" date="2016-06" db="EMBL/GenBank/DDBJ databases">
        <title>Comparative genomics of the ectomycorrhizal sister species Rhizopogon vinicolor and Rhizopogon vesiculosus (Basidiomycota: Boletales) reveals a divergence of the mating type B locus.</title>
        <authorList>
            <consortium name="DOE Joint Genome Institute"/>
            <person name="Mujic A.B."/>
            <person name="Kuo A."/>
            <person name="Tritt A."/>
            <person name="Lipzen A."/>
            <person name="Chen C."/>
            <person name="Johnson J."/>
            <person name="Sharma A."/>
            <person name="Barry K."/>
            <person name="Grigoriev I.V."/>
            <person name="Spatafora J.W."/>
        </authorList>
    </citation>
    <scope>NUCLEOTIDE SEQUENCE [LARGE SCALE GENOMIC DNA]</scope>
    <source>
        <strain evidence="1 2">AM-OR11-026</strain>
    </source>
</reference>
<evidence type="ECO:0000313" key="1">
    <source>
        <dbReference type="EMBL" id="OAX30912.1"/>
    </source>
</evidence>
<keyword evidence="2" id="KW-1185">Reference proteome</keyword>
<dbReference type="Proteomes" id="UP000092154">
    <property type="component" value="Unassembled WGS sequence"/>
</dbReference>
<dbReference type="EMBL" id="KV449779">
    <property type="protein sequence ID" value="OAX30912.1"/>
    <property type="molecule type" value="Genomic_DNA"/>
</dbReference>
<feature type="non-terminal residue" evidence="1">
    <location>
        <position position="1"/>
    </location>
</feature>
<protein>
    <submittedName>
        <fullName evidence="1">Uncharacterized protein</fullName>
    </submittedName>
</protein>
<dbReference type="InParanoid" id="A0A1B7ME84"/>
<organism evidence="1 2">
    <name type="scientific">Rhizopogon vinicolor AM-OR11-026</name>
    <dbReference type="NCBI Taxonomy" id="1314800"/>
    <lineage>
        <taxon>Eukaryota</taxon>
        <taxon>Fungi</taxon>
        <taxon>Dikarya</taxon>
        <taxon>Basidiomycota</taxon>
        <taxon>Agaricomycotina</taxon>
        <taxon>Agaricomycetes</taxon>
        <taxon>Agaricomycetidae</taxon>
        <taxon>Boletales</taxon>
        <taxon>Suillineae</taxon>
        <taxon>Rhizopogonaceae</taxon>
        <taxon>Rhizopogon</taxon>
    </lineage>
</organism>
<gene>
    <name evidence="1" type="ORF">K503DRAFT_704628</name>
</gene>
<evidence type="ECO:0000313" key="2">
    <source>
        <dbReference type="Proteomes" id="UP000092154"/>
    </source>
</evidence>